<evidence type="ECO:0000256" key="7">
    <source>
        <dbReference type="ARBA" id="ARBA00022989"/>
    </source>
</evidence>
<gene>
    <name evidence="12" type="primary">pstC</name>
    <name evidence="12" type="ORF">E6H00_13540</name>
</gene>
<name>A0A537JYA2_9BACT</name>
<comment type="function">
    <text evidence="10">Part of the binding-protein-dependent transport system for phosphate; probably responsible for the translocation of the substrate across the membrane.</text>
</comment>
<feature type="domain" description="ABC transmembrane type-1" evidence="11">
    <location>
        <begin position="87"/>
        <end position="312"/>
    </location>
</feature>
<dbReference type="InterPro" id="IPR011864">
    <property type="entry name" value="Phosphate_PstC"/>
</dbReference>
<organism evidence="12 13">
    <name type="scientific">Candidatus Segetimicrobium genomatis</name>
    <dbReference type="NCBI Taxonomy" id="2569760"/>
    <lineage>
        <taxon>Bacteria</taxon>
        <taxon>Bacillati</taxon>
        <taxon>Candidatus Sysuimicrobiota</taxon>
        <taxon>Candidatus Sysuimicrobiia</taxon>
        <taxon>Candidatus Sysuimicrobiales</taxon>
        <taxon>Candidatus Segetimicrobiaceae</taxon>
        <taxon>Candidatus Segetimicrobium</taxon>
    </lineage>
</organism>
<dbReference type="Proteomes" id="UP000318509">
    <property type="component" value="Unassembled WGS sequence"/>
</dbReference>
<dbReference type="PROSITE" id="PS50928">
    <property type="entry name" value="ABC_TM1"/>
    <property type="match status" value="1"/>
</dbReference>
<sequence>MLRSLKAGGRGAVIPSTALVRGRRAWTDAAFRAALTAAALLVVVLVAWMLVQLVVAALPSIRRFGAAFLWTGRWDPVHEIFGAVTFAYGTAASSLLALLLAVPVSLGAAVYLAEIAPRAVFTTLSFVIELLASIPSVILGLWGVFVMAPWLRRVVEPALAGAFGRLPLFSGPAYGIGLLAGGVILAIMLLPIISSVSREVIRAVPQSQREAAYALGATRWEMIRRAVLPYGRTGLVGAVILGLGRALGETMAVTMVIGNRPQVSASLFQPAYTIAAALANEFSEAATGIYISALIELAAVLFVISLLVNAAARWLVWRVGAAPRGTL</sequence>
<evidence type="ECO:0000256" key="1">
    <source>
        <dbReference type="ARBA" id="ARBA00004651"/>
    </source>
</evidence>
<evidence type="ECO:0000256" key="10">
    <source>
        <dbReference type="RuleBase" id="RU363054"/>
    </source>
</evidence>
<reference evidence="12 13" key="1">
    <citation type="journal article" date="2019" name="Nat. Microbiol.">
        <title>Mediterranean grassland soil C-N compound turnover is dependent on rainfall and depth, and is mediated by genomically divergent microorganisms.</title>
        <authorList>
            <person name="Diamond S."/>
            <person name="Andeer P.F."/>
            <person name="Li Z."/>
            <person name="Crits-Christoph A."/>
            <person name="Burstein D."/>
            <person name="Anantharaman K."/>
            <person name="Lane K.R."/>
            <person name="Thomas B.C."/>
            <person name="Pan C."/>
            <person name="Northen T.R."/>
            <person name="Banfield J.F."/>
        </authorList>
    </citation>
    <scope>NUCLEOTIDE SEQUENCE [LARGE SCALE GENOMIC DNA]</scope>
    <source>
        <strain evidence="12">NP_3</strain>
    </source>
</reference>
<dbReference type="PANTHER" id="PTHR30425">
    <property type="entry name" value="PHOSPHATE TRANSPORT SYSTEM PERMEASE PROTEIN PST"/>
    <property type="match status" value="1"/>
</dbReference>
<evidence type="ECO:0000256" key="4">
    <source>
        <dbReference type="ARBA" id="ARBA00022475"/>
    </source>
</evidence>
<feature type="transmembrane region" description="Helical" evidence="9">
    <location>
        <begin position="80"/>
        <end position="112"/>
    </location>
</feature>
<dbReference type="EMBL" id="VBAK01000144">
    <property type="protein sequence ID" value="TMI88186.1"/>
    <property type="molecule type" value="Genomic_DNA"/>
</dbReference>
<evidence type="ECO:0000313" key="12">
    <source>
        <dbReference type="EMBL" id="TMI88186.1"/>
    </source>
</evidence>
<dbReference type="AlphaFoldDB" id="A0A537JYA2"/>
<dbReference type="CDD" id="cd06261">
    <property type="entry name" value="TM_PBP2"/>
    <property type="match status" value="1"/>
</dbReference>
<evidence type="ECO:0000256" key="5">
    <source>
        <dbReference type="ARBA" id="ARBA00022592"/>
    </source>
</evidence>
<evidence type="ECO:0000313" key="13">
    <source>
        <dbReference type="Proteomes" id="UP000318509"/>
    </source>
</evidence>
<dbReference type="InterPro" id="IPR035906">
    <property type="entry name" value="MetI-like_sf"/>
</dbReference>
<protein>
    <recommendedName>
        <fullName evidence="10">Phosphate transport system permease protein</fullName>
    </recommendedName>
</protein>
<keyword evidence="7 9" id="KW-1133">Transmembrane helix</keyword>
<dbReference type="SUPFAM" id="SSF161098">
    <property type="entry name" value="MetI-like"/>
    <property type="match status" value="1"/>
</dbReference>
<comment type="subcellular location">
    <subcellularLocation>
        <location evidence="1 9">Cell membrane</location>
        <topology evidence="1 9">Multi-pass membrane protein</topology>
    </subcellularLocation>
</comment>
<accession>A0A537JYA2</accession>
<keyword evidence="5 10" id="KW-0592">Phosphate transport</keyword>
<feature type="transmembrane region" description="Helical" evidence="9">
    <location>
        <begin position="171"/>
        <end position="193"/>
    </location>
</feature>
<evidence type="ECO:0000256" key="3">
    <source>
        <dbReference type="ARBA" id="ARBA00022448"/>
    </source>
</evidence>
<evidence type="ECO:0000256" key="2">
    <source>
        <dbReference type="ARBA" id="ARBA00007069"/>
    </source>
</evidence>
<feature type="transmembrane region" description="Helical" evidence="9">
    <location>
        <begin position="124"/>
        <end position="151"/>
    </location>
</feature>
<dbReference type="GO" id="GO:0005315">
    <property type="term" value="F:phosphate transmembrane transporter activity"/>
    <property type="evidence" value="ECO:0007669"/>
    <property type="project" value="InterPro"/>
</dbReference>
<comment type="caution">
    <text evidence="12">The sequence shown here is derived from an EMBL/GenBank/DDBJ whole genome shotgun (WGS) entry which is preliminary data.</text>
</comment>
<keyword evidence="8 9" id="KW-0472">Membrane</keyword>
<evidence type="ECO:0000256" key="6">
    <source>
        <dbReference type="ARBA" id="ARBA00022692"/>
    </source>
</evidence>
<evidence type="ECO:0000256" key="8">
    <source>
        <dbReference type="ARBA" id="ARBA00023136"/>
    </source>
</evidence>
<comment type="similarity">
    <text evidence="2 10">Belongs to the binding-protein-dependent transport system permease family. CysTW subfamily.</text>
</comment>
<evidence type="ECO:0000256" key="9">
    <source>
        <dbReference type="RuleBase" id="RU363032"/>
    </source>
</evidence>
<dbReference type="InterPro" id="IPR000515">
    <property type="entry name" value="MetI-like"/>
</dbReference>
<dbReference type="GO" id="GO:0005886">
    <property type="term" value="C:plasma membrane"/>
    <property type="evidence" value="ECO:0007669"/>
    <property type="project" value="UniProtKB-SubCell"/>
</dbReference>
<keyword evidence="3 9" id="KW-0813">Transport</keyword>
<feature type="transmembrane region" description="Helical" evidence="9">
    <location>
        <begin position="227"/>
        <end position="247"/>
    </location>
</feature>
<dbReference type="Pfam" id="PF00528">
    <property type="entry name" value="BPD_transp_1"/>
    <property type="match status" value="1"/>
</dbReference>
<dbReference type="InterPro" id="IPR051124">
    <property type="entry name" value="Phosphate_Transport_Permease"/>
</dbReference>
<feature type="transmembrane region" description="Helical" evidence="9">
    <location>
        <begin position="33"/>
        <end position="60"/>
    </location>
</feature>
<evidence type="ECO:0000259" key="11">
    <source>
        <dbReference type="PROSITE" id="PS50928"/>
    </source>
</evidence>
<dbReference type="GO" id="GO:0006817">
    <property type="term" value="P:phosphate ion transport"/>
    <property type="evidence" value="ECO:0007669"/>
    <property type="project" value="UniProtKB-KW"/>
</dbReference>
<keyword evidence="4 10" id="KW-1003">Cell membrane</keyword>
<feature type="transmembrane region" description="Helical" evidence="9">
    <location>
        <begin position="288"/>
        <end position="308"/>
    </location>
</feature>
<dbReference type="PANTHER" id="PTHR30425:SF1">
    <property type="entry name" value="PHOSPHATE TRANSPORT SYSTEM PERMEASE PROTEIN PSTC"/>
    <property type="match status" value="1"/>
</dbReference>
<dbReference type="NCBIfam" id="TIGR02138">
    <property type="entry name" value="phosphate_pstC"/>
    <property type="match status" value="1"/>
</dbReference>
<keyword evidence="6 9" id="KW-0812">Transmembrane</keyword>
<proteinExistence type="inferred from homology"/>
<dbReference type="Gene3D" id="1.10.3720.10">
    <property type="entry name" value="MetI-like"/>
    <property type="match status" value="1"/>
</dbReference>